<reference evidence="2" key="1">
    <citation type="submission" date="2010-03" db="EMBL/GenBank/DDBJ databases">
        <title>Annotation of Blastomyces dermatitidis strain ATCC 18188.</title>
        <authorList>
            <consortium name="The Broad Institute Genome Sequencing Platform"/>
            <consortium name="Broad Institute Genome Sequencing Center for Infectious Disease."/>
            <person name="Cuomo C."/>
            <person name="Klein B."/>
            <person name="Sullivan T."/>
            <person name="Heitman J."/>
            <person name="Young S."/>
            <person name="Zeng Q."/>
            <person name="Gargeya S."/>
            <person name="Alvarado L."/>
            <person name="Berlin A.M."/>
            <person name="Chapman S.B."/>
            <person name="Chen Z."/>
            <person name="Freedman E."/>
            <person name="Gellesch M."/>
            <person name="Goldberg J."/>
            <person name="Griggs A."/>
            <person name="Gujja S."/>
            <person name="Heilman E."/>
            <person name="Heiman D."/>
            <person name="Howarth C."/>
            <person name="Mehta T."/>
            <person name="Neiman D."/>
            <person name="Pearson M."/>
            <person name="Roberts A."/>
            <person name="Saif S."/>
            <person name="Shea T."/>
            <person name="Shenoy N."/>
            <person name="Sisk P."/>
            <person name="Stolte C."/>
            <person name="Sykes S."/>
            <person name="White J."/>
            <person name="Yandava C."/>
            <person name="Haas B."/>
            <person name="Nusbaum C."/>
            <person name="Birren B."/>
        </authorList>
    </citation>
    <scope>NUCLEOTIDE SEQUENCE</scope>
    <source>
        <strain evidence="2">ATCC 18188</strain>
    </source>
</reference>
<name>A0A0J9ENT7_AJEDA</name>
<dbReference type="EMBL" id="GG749430">
    <property type="protein sequence ID" value="KMW67697.1"/>
    <property type="molecule type" value="Genomic_DNA"/>
</dbReference>
<dbReference type="AlphaFoldDB" id="A0A0J9ENT7"/>
<dbReference type="Proteomes" id="UP000007802">
    <property type="component" value="Unassembled WGS sequence"/>
</dbReference>
<sequence>LATSISQSCDLSLIRLVSCVHSHKETFTILYHSFTNFSHSSIIFFIIIIIEHHYLIQDFYSFFCLTLFICSSITLYTSLTMTLCSHNKCHHSAYTRQFIS</sequence>
<gene>
    <name evidence="2" type="ORF">BDDG_12256</name>
</gene>
<evidence type="ECO:0000313" key="2">
    <source>
        <dbReference type="EMBL" id="KMW67697.1"/>
    </source>
</evidence>
<feature type="transmembrane region" description="Helical" evidence="1">
    <location>
        <begin position="29"/>
        <end position="50"/>
    </location>
</feature>
<feature type="non-terminal residue" evidence="2">
    <location>
        <position position="1"/>
    </location>
</feature>
<keyword evidence="1" id="KW-1133">Transmembrane helix</keyword>
<accession>A0A0J9ENT7</accession>
<evidence type="ECO:0000256" key="1">
    <source>
        <dbReference type="SAM" id="Phobius"/>
    </source>
</evidence>
<keyword evidence="1" id="KW-0812">Transmembrane</keyword>
<proteinExistence type="predicted"/>
<keyword evidence="1" id="KW-0472">Membrane</keyword>
<organism evidence="2">
    <name type="scientific">Ajellomyces dermatitidis (strain ATCC 18188 / CBS 674.68)</name>
    <name type="common">Blastomyces dermatitidis</name>
    <dbReference type="NCBI Taxonomy" id="653446"/>
    <lineage>
        <taxon>Eukaryota</taxon>
        <taxon>Fungi</taxon>
        <taxon>Dikarya</taxon>
        <taxon>Ascomycota</taxon>
        <taxon>Pezizomycotina</taxon>
        <taxon>Eurotiomycetes</taxon>
        <taxon>Eurotiomycetidae</taxon>
        <taxon>Onygenales</taxon>
        <taxon>Ajellomycetaceae</taxon>
        <taxon>Blastomyces</taxon>
    </lineage>
</organism>
<protein>
    <submittedName>
        <fullName evidence="2">Uncharacterized protein</fullName>
    </submittedName>
</protein>
<feature type="non-terminal residue" evidence="2">
    <location>
        <position position="100"/>
    </location>
</feature>
<feature type="transmembrane region" description="Helical" evidence="1">
    <location>
        <begin position="59"/>
        <end position="79"/>
    </location>
</feature>